<reference evidence="1 2" key="1">
    <citation type="submission" date="2023-05" db="EMBL/GenBank/DDBJ databases">
        <title>Genome sequence of Pinibacter sp. MAH-24.</title>
        <authorList>
            <person name="Huq M.A."/>
        </authorList>
    </citation>
    <scope>NUCLEOTIDE SEQUENCE [LARGE SCALE GENOMIC DNA]</scope>
    <source>
        <strain evidence="1 2">MAH-24</strain>
    </source>
</reference>
<dbReference type="RefSeq" id="WP_282335546.1">
    <property type="nucleotide sequence ID" value="NZ_JASBRG010000007.1"/>
</dbReference>
<comment type="caution">
    <text evidence="1">The sequence shown here is derived from an EMBL/GenBank/DDBJ whole genome shotgun (WGS) entry which is preliminary data.</text>
</comment>
<organism evidence="1 2">
    <name type="scientific">Pinibacter soli</name>
    <dbReference type="NCBI Taxonomy" id="3044211"/>
    <lineage>
        <taxon>Bacteria</taxon>
        <taxon>Pseudomonadati</taxon>
        <taxon>Bacteroidota</taxon>
        <taxon>Chitinophagia</taxon>
        <taxon>Chitinophagales</taxon>
        <taxon>Chitinophagaceae</taxon>
        <taxon>Pinibacter</taxon>
    </lineage>
</organism>
<keyword evidence="2" id="KW-1185">Reference proteome</keyword>
<dbReference type="Proteomes" id="UP001226434">
    <property type="component" value="Unassembled WGS sequence"/>
</dbReference>
<sequence length="82" mass="9568">MKLSAFIELSAEQKRFAVLKEGVPIAKWDDLHHMVFLFQLPQFYVETYCSKESKIIDEFRVFPSPDHLGPYLQAIPINNLLD</sequence>
<evidence type="ECO:0000313" key="2">
    <source>
        <dbReference type="Proteomes" id="UP001226434"/>
    </source>
</evidence>
<name>A0ABT6RG47_9BACT</name>
<dbReference type="EMBL" id="JASBRG010000007">
    <property type="protein sequence ID" value="MDI3321436.1"/>
    <property type="molecule type" value="Genomic_DNA"/>
</dbReference>
<proteinExistence type="predicted"/>
<evidence type="ECO:0000313" key="1">
    <source>
        <dbReference type="EMBL" id="MDI3321436.1"/>
    </source>
</evidence>
<gene>
    <name evidence="1" type="ORF">QJ048_16700</name>
</gene>
<protein>
    <submittedName>
        <fullName evidence="1">Uncharacterized protein</fullName>
    </submittedName>
</protein>
<accession>A0ABT6RG47</accession>